<dbReference type="SUPFAM" id="SSF143744">
    <property type="entry name" value="GlcG-like"/>
    <property type="match status" value="1"/>
</dbReference>
<proteinExistence type="predicted"/>
<evidence type="ECO:0000313" key="2">
    <source>
        <dbReference type="Proteomes" id="UP000030185"/>
    </source>
</evidence>
<keyword evidence="2" id="KW-1185">Reference proteome</keyword>
<dbReference type="RefSeq" id="WP_045465752.1">
    <property type="nucleotide sequence ID" value="NZ_BBLT01000007.1"/>
</dbReference>
<dbReference type="STRING" id="153721.MYP_3440"/>
<accession>A0A098LGT4</accession>
<name>A0A098LGT4_9BACT</name>
<gene>
    <name evidence="1" type="ORF">MYP_3440</name>
</gene>
<dbReference type="InterPro" id="IPR005624">
    <property type="entry name" value="PduO/GlcC-like"/>
</dbReference>
<dbReference type="PANTHER" id="PTHR34309">
    <property type="entry name" value="SLR1406 PROTEIN"/>
    <property type="match status" value="1"/>
</dbReference>
<comment type="caution">
    <text evidence="1">The sequence shown here is derived from an EMBL/GenBank/DDBJ whole genome shotgun (WGS) entry which is preliminary data.</text>
</comment>
<evidence type="ECO:0008006" key="3">
    <source>
        <dbReference type="Google" id="ProtNLM"/>
    </source>
</evidence>
<protein>
    <recommendedName>
        <fullName evidence="3">Heme-binding protein</fullName>
    </recommendedName>
</protein>
<dbReference type="InterPro" id="IPR052517">
    <property type="entry name" value="GlcG_carb_metab_protein"/>
</dbReference>
<dbReference type="PANTHER" id="PTHR34309:SF1">
    <property type="entry name" value="PROTEIN GLCG"/>
    <property type="match status" value="1"/>
</dbReference>
<dbReference type="Pfam" id="PF03928">
    <property type="entry name" value="HbpS-like"/>
    <property type="match status" value="1"/>
</dbReference>
<dbReference type="InterPro" id="IPR038084">
    <property type="entry name" value="PduO/GlcC-like_sf"/>
</dbReference>
<dbReference type="eggNOG" id="COG3193">
    <property type="taxonomic scope" value="Bacteria"/>
</dbReference>
<dbReference type="EMBL" id="BBLT01000007">
    <property type="protein sequence ID" value="GAL86211.1"/>
    <property type="molecule type" value="Genomic_DNA"/>
</dbReference>
<dbReference type="AlphaFoldDB" id="A0A098LGT4"/>
<evidence type="ECO:0000313" key="1">
    <source>
        <dbReference type="EMBL" id="GAL86211.1"/>
    </source>
</evidence>
<dbReference type="OrthoDB" id="9800768at2"/>
<organism evidence="1 2">
    <name type="scientific">Sporocytophaga myxococcoides</name>
    <dbReference type="NCBI Taxonomy" id="153721"/>
    <lineage>
        <taxon>Bacteria</taxon>
        <taxon>Pseudomonadati</taxon>
        <taxon>Bacteroidota</taxon>
        <taxon>Cytophagia</taxon>
        <taxon>Cytophagales</taxon>
        <taxon>Cytophagaceae</taxon>
        <taxon>Sporocytophaga</taxon>
    </lineage>
</organism>
<dbReference type="Gene3D" id="3.30.450.150">
    <property type="entry name" value="Haem-degrading domain"/>
    <property type="match status" value="1"/>
</dbReference>
<dbReference type="Proteomes" id="UP000030185">
    <property type="component" value="Unassembled WGS sequence"/>
</dbReference>
<reference evidence="1 2" key="1">
    <citation type="submission" date="2014-09" db="EMBL/GenBank/DDBJ databases">
        <title>Sporocytophaga myxococcoides PG-01 genome sequencing.</title>
        <authorList>
            <person name="Liu L."/>
            <person name="Gao P.J."/>
            <person name="Chen G.J."/>
            <person name="Wang L.S."/>
        </authorList>
    </citation>
    <scope>NUCLEOTIDE SEQUENCE [LARGE SCALE GENOMIC DNA]</scope>
    <source>
        <strain evidence="1 2">PG-01</strain>
    </source>
</reference>
<sequence length="135" mass="14367">MELNHKQAKEILNAIIFELEKRGKYAVVAIADAHGELLAFEKMDNTKLPSIANAINKAYTAARTQKNTSEIGKALKDPVKGYDIAFYGDPKICGWGGGVPVIANGKVIGAAAVSGLSQEEDEDIAMIGVGHLTVK</sequence>